<dbReference type="AlphaFoldDB" id="A0A8K0I5I1"/>
<dbReference type="Proteomes" id="UP000797356">
    <property type="component" value="Chromosome 4"/>
</dbReference>
<dbReference type="GO" id="GO:0003333">
    <property type="term" value="P:amino acid transmembrane transport"/>
    <property type="evidence" value="ECO:0007669"/>
    <property type="project" value="InterPro"/>
</dbReference>
<feature type="transmembrane region" description="Helical" evidence="8">
    <location>
        <begin position="119"/>
        <end position="139"/>
    </location>
</feature>
<name>A0A8K0I5I1_COCNU</name>
<evidence type="ECO:0000313" key="9">
    <source>
        <dbReference type="EMBL" id="KAG1338216.1"/>
    </source>
</evidence>
<reference evidence="9" key="1">
    <citation type="journal article" date="2017" name="Gigascience">
        <title>The genome draft of coconut (Cocos nucifera).</title>
        <authorList>
            <person name="Xiao Y."/>
            <person name="Xu P."/>
            <person name="Fan H."/>
            <person name="Baudouin L."/>
            <person name="Xia W."/>
            <person name="Bocs S."/>
            <person name="Xu J."/>
            <person name="Li Q."/>
            <person name="Guo A."/>
            <person name="Zhou L."/>
            <person name="Li J."/>
            <person name="Wu Y."/>
            <person name="Ma Z."/>
            <person name="Armero A."/>
            <person name="Issali A.E."/>
            <person name="Liu N."/>
            <person name="Peng M."/>
            <person name="Yang Y."/>
        </authorList>
    </citation>
    <scope>NUCLEOTIDE SEQUENCE</scope>
    <source>
        <tissue evidence="9">Spear leaf of Hainan Tall coconut</tissue>
    </source>
</reference>
<dbReference type="InterPro" id="IPR018227">
    <property type="entry name" value="Amino_acid_transport_2"/>
</dbReference>
<evidence type="ECO:0000256" key="1">
    <source>
        <dbReference type="ARBA" id="ARBA00004429"/>
    </source>
</evidence>
<reference evidence="9" key="2">
    <citation type="submission" date="2019-07" db="EMBL/GenBank/DDBJ databases">
        <authorList>
            <person name="Yang Y."/>
            <person name="Bocs S."/>
            <person name="Baudouin L."/>
        </authorList>
    </citation>
    <scope>NUCLEOTIDE SEQUENCE</scope>
    <source>
        <tissue evidence="9">Spear leaf of Hainan Tall coconut</tissue>
    </source>
</reference>
<sequence length="177" mass="18977">MECSQVVAFPNGNQKLGSSHEGSQVGFAVYSKGKMRISGQALCAGGQSPMFSDGVHQEDAMGVLCEGPAGGYSGGSTNGSVPLDATSRTSHVLVTWLVLIIPIFIASFYRTAFSKALDFAGIHANCFLFGVLPPAMAWIHRSRRRYRLPESKEDLLPGGDVVLMILFAIAVILGFWH</sequence>
<dbReference type="Pfam" id="PF03222">
    <property type="entry name" value="Trp_Tyr_perm"/>
    <property type="match status" value="1"/>
</dbReference>
<evidence type="ECO:0000256" key="6">
    <source>
        <dbReference type="ARBA" id="ARBA00022989"/>
    </source>
</evidence>
<feature type="transmembrane region" description="Helical" evidence="8">
    <location>
        <begin position="155"/>
        <end position="176"/>
    </location>
</feature>
<organism evidence="9 10">
    <name type="scientific">Cocos nucifera</name>
    <name type="common">Coconut palm</name>
    <dbReference type="NCBI Taxonomy" id="13894"/>
    <lineage>
        <taxon>Eukaryota</taxon>
        <taxon>Viridiplantae</taxon>
        <taxon>Streptophyta</taxon>
        <taxon>Embryophyta</taxon>
        <taxon>Tracheophyta</taxon>
        <taxon>Spermatophyta</taxon>
        <taxon>Magnoliopsida</taxon>
        <taxon>Liliopsida</taxon>
        <taxon>Arecaceae</taxon>
        <taxon>Arecoideae</taxon>
        <taxon>Cocoseae</taxon>
        <taxon>Attaleinae</taxon>
        <taxon>Cocos</taxon>
    </lineage>
</organism>
<comment type="subcellular location">
    <subcellularLocation>
        <location evidence="1">Cell inner membrane</location>
        <topology evidence="1">Multi-pass membrane protein</topology>
    </subcellularLocation>
</comment>
<keyword evidence="3" id="KW-1003">Cell membrane</keyword>
<proteinExistence type="predicted"/>
<dbReference type="OrthoDB" id="438545at2759"/>
<keyword evidence="10" id="KW-1185">Reference proteome</keyword>
<evidence type="ECO:0000256" key="5">
    <source>
        <dbReference type="ARBA" id="ARBA00022692"/>
    </source>
</evidence>
<keyword evidence="5 8" id="KW-0812">Transmembrane</keyword>
<evidence type="ECO:0000313" key="10">
    <source>
        <dbReference type="Proteomes" id="UP000797356"/>
    </source>
</evidence>
<evidence type="ECO:0000256" key="7">
    <source>
        <dbReference type="ARBA" id="ARBA00023136"/>
    </source>
</evidence>
<feature type="transmembrane region" description="Helical" evidence="8">
    <location>
        <begin position="93"/>
        <end position="113"/>
    </location>
</feature>
<evidence type="ECO:0000256" key="2">
    <source>
        <dbReference type="ARBA" id="ARBA00022448"/>
    </source>
</evidence>
<keyword evidence="7 8" id="KW-0472">Membrane</keyword>
<dbReference type="PANTHER" id="PTHR47715:SF1">
    <property type="entry name" value="TRYPTOPHAN_TYROSINE PERMEASE"/>
    <property type="match status" value="1"/>
</dbReference>
<keyword evidence="2" id="KW-0813">Transport</keyword>
<accession>A0A8K0I5I1</accession>
<protein>
    <submittedName>
        <fullName evidence="9">Putative tyrosine-specific transport protein 2</fullName>
    </submittedName>
</protein>
<gene>
    <name evidence="9" type="ORF">COCNU_04G005220</name>
</gene>
<dbReference type="EMBL" id="CM017875">
    <property type="protein sequence ID" value="KAG1338216.1"/>
    <property type="molecule type" value="Genomic_DNA"/>
</dbReference>
<dbReference type="PANTHER" id="PTHR47715">
    <property type="entry name" value="TRYPTOPHAN/TYROSINE PERMEASE"/>
    <property type="match status" value="1"/>
</dbReference>
<evidence type="ECO:0000256" key="3">
    <source>
        <dbReference type="ARBA" id="ARBA00022475"/>
    </source>
</evidence>
<keyword evidence="6 8" id="KW-1133">Transmembrane helix</keyword>
<keyword evidence="4" id="KW-0997">Cell inner membrane</keyword>
<evidence type="ECO:0000256" key="4">
    <source>
        <dbReference type="ARBA" id="ARBA00022519"/>
    </source>
</evidence>
<evidence type="ECO:0000256" key="8">
    <source>
        <dbReference type="SAM" id="Phobius"/>
    </source>
</evidence>
<dbReference type="GO" id="GO:0005886">
    <property type="term" value="C:plasma membrane"/>
    <property type="evidence" value="ECO:0007669"/>
    <property type="project" value="UniProtKB-SubCell"/>
</dbReference>
<comment type="caution">
    <text evidence="9">The sequence shown here is derived from an EMBL/GenBank/DDBJ whole genome shotgun (WGS) entry which is preliminary data.</text>
</comment>